<dbReference type="Proteomes" id="UP001301958">
    <property type="component" value="Unassembled WGS sequence"/>
</dbReference>
<evidence type="ECO:0000256" key="2">
    <source>
        <dbReference type="SAM" id="Phobius"/>
    </source>
</evidence>
<feature type="transmembrane region" description="Helical" evidence="2">
    <location>
        <begin position="67"/>
        <end position="88"/>
    </location>
</feature>
<feature type="transmembrane region" description="Helical" evidence="2">
    <location>
        <begin position="42"/>
        <end position="61"/>
    </location>
</feature>
<reference evidence="3" key="2">
    <citation type="submission" date="2023-05" db="EMBL/GenBank/DDBJ databases">
        <authorList>
            <consortium name="Lawrence Berkeley National Laboratory"/>
            <person name="Steindorff A."/>
            <person name="Hensen N."/>
            <person name="Bonometti L."/>
            <person name="Westerberg I."/>
            <person name="Brannstrom I.O."/>
            <person name="Guillou S."/>
            <person name="Cros-Aarteil S."/>
            <person name="Calhoun S."/>
            <person name="Haridas S."/>
            <person name="Kuo A."/>
            <person name="Mondo S."/>
            <person name="Pangilinan J."/>
            <person name="Riley R."/>
            <person name="Labutti K."/>
            <person name="Andreopoulos B."/>
            <person name="Lipzen A."/>
            <person name="Chen C."/>
            <person name="Yanf M."/>
            <person name="Daum C."/>
            <person name="Ng V."/>
            <person name="Clum A."/>
            <person name="Ohm R."/>
            <person name="Martin F."/>
            <person name="Silar P."/>
            <person name="Natvig D."/>
            <person name="Lalanne C."/>
            <person name="Gautier V."/>
            <person name="Ament-Velasquez S.L."/>
            <person name="Kruys A."/>
            <person name="Hutchinson M.I."/>
            <person name="Powell A.J."/>
            <person name="Barry K."/>
            <person name="Miller A.N."/>
            <person name="Grigoriev I.V."/>
            <person name="Debuchy R."/>
            <person name="Gladieux P."/>
            <person name="Thoren M.H."/>
            <person name="Johannesson H."/>
        </authorList>
    </citation>
    <scope>NUCLEOTIDE SEQUENCE</scope>
    <source>
        <strain evidence="3">CBS 990.96</strain>
    </source>
</reference>
<evidence type="ECO:0000313" key="3">
    <source>
        <dbReference type="EMBL" id="KAK4227192.1"/>
    </source>
</evidence>
<dbReference type="EMBL" id="MU865335">
    <property type="protein sequence ID" value="KAK4227192.1"/>
    <property type="molecule type" value="Genomic_DNA"/>
</dbReference>
<dbReference type="AlphaFoldDB" id="A0AAN7GYI9"/>
<accession>A0AAN7GYI9</accession>
<gene>
    <name evidence="3" type="ORF">QBC38DRAFT_478547</name>
</gene>
<keyword evidence="4" id="KW-1185">Reference proteome</keyword>
<keyword evidence="2" id="KW-0812">Transmembrane</keyword>
<protein>
    <submittedName>
        <fullName evidence="3">Uncharacterized protein</fullName>
    </submittedName>
</protein>
<organism evidence="3 4">
    <name type="scientific">Podospora fimiseda</name>
    <dbReference type="NCBI Taxonomy" id="252190"/>
    <lineage>
        <taxon>Eukaryota</taxon>
        <taxon>Fungi</taxon>
        <taxon>Dikarya</taxon>
        <taxon>Ascomycota</taxon>
        <taxon>Pezizomycotina</taxon>
        <taxon>Sordariomycetes</taxon>
        <taxon>Sordariomycetidae</taxon>
        <taxon>Sordariales</taxon>
        <taxon>Podosporaceae</taxon>
        <taxon>Podospora</taxon>
    </lineage>
</organism>
<name>A0AAN7GYI9_9PEZI</name>
<proteinExistence type="predicted"/>
<feature type="compositionally biased region" description="Low complexity" evidence="1">
    <location>
        <begin position="12"/>
        <end position="21"/>
    </location>
</feature>
<comment type="caution">
    <text evidence="3">The sequence shown here is derived from an EMBL/GenBank/DDBJ whole genome shotgun (WGS) entry which is preliminary data.</text>
</comment>
<evidence type="ECO:0000313" key="4">
    <source>
        <dbReference type="Proteomes" id="UP001301958"/>
    </source>
</evidence>
<keyword evidence="2" id="KW-1133">Transmembrane helix</keyword>
<feature type="region of interest" description="Disordered" evidence="1">
    <location>
        <begin position="1"/>
        <end position="23"/>
    </location>
</feature>
<sequence>MNPSSPKKGTKKLNSPPLSKKSPIKKTSFTILPKSKFLFSQILYHGLNIFLSHSFALSSSYPSTTETYYTFHAIGSLGRFIIYLLLVYTQGFNNQRHLITMARD</sequence>
<reference evidence="3" key="1">
    <citation type="journal article" date="2023" name="Mol. Phylogenet. Evol.">
        <title>Genome-scale phylogeny and comparative genomics of the fungal order Sordariales.</title>
        <authorList>
            <person name="Hensen N."/>
            <person name="Bonometti L."/>
            <person name="Westerberg I."/>
            <person name="Brannstrom I.O."/>
            <person name="Guillou S."/>
            <person name="Cros-Aarteil S."/>
            <person name="Calhoun S."/>
            <person name="Haridas S."/>
            <person name="Kuo A."/>
            <person name="Mondo S."/>
            <person name="Pangilinan J."/>
            <person name="Riley R."/>
            <person name="LaButti K."/>
            <person name="Andreopoulos B."/>
            <person name="Lipzen A."/>
            <person name="Chen C."/>
            <person name="Yan M."/>
            <person name="Daum C."/>
            <person name="Ng V."/>
            <person name="Clum A."/>
            <person name="Steindorff A."/>
            <person name="Ohm R.A."/>
            <person name="Martin F."/>
            <person name="Silar P."/>
            <person name="Natvig D.O."/>
            <person name="Lalanne C."/>
            <person name="Gautier V."/>
            <person name="Ament-Velasquez S.L."/>
            <person name="Kruys A."/>
            <person name="Hutchinson M.I."/>
            <person name="Powell A.J."/>
            <person name="Barry K."/>
            <person name="Miller A.N."/>
            <person name="Grigoriev I.V."/>
            <person name="Debuchy R."/>
            <person name="Gladieux P."/>
            <person name="Hiltunen Thoren M."/>
            <person name="Johannesson H."/>
        </authorList>
    </citation>
    <scope>NUCLEOTIDE SEQUENCE</scope>
    <source>
        <strain evidence="3">CBS 990.96</strain>
    </source>
</reference>
<evidence type="ECO:0000256" key="1">
    <source>
        <dbReference type="SAM" id="MobiDB-lite"/>
    </source>
</evidence>
<keyword evidence="2" id="KW-0472">Membrane</keyword>